<organism evidence="2 3">
    <name type="scientific">Brassica napus</name>
    <name type="common">Rape</name>
    <dbReference type="NCBI Taxonomy" id="3708"/>
    <lineage>
        <taxon>Eukaryota</taxon>
        <taxon>Viridiplantae</taxon>
        <taxon>Streptophyta</taxon>
        <taxon>Embryophyta</taxon>
        <taxon>Tracheophyta</taxon>
        <taxon>Spermatophyta</taxon>
        <taxon>Magnoliopsida</taxon>
        <taxon>eudicotyledons</taxon>
        <taxon>Gunneridae</taxon>
        <taxon>Pentapetalae</taxon>
        <taxon>rosids</taxon>
        <taxon>malvids</taxon>
        <taxon>Brassicales</taxon>
        <taxon>Brassicaceae</taxon>
        <taxon>Brassiceae</taxon>
        <taxon>Brassica</taxon>
    </lineage>
</organism>
<sequence length="112" mass="13190">MSFNVRFEWNFFGMLPERFVWEMVRETIFEDVKETGDRDERHGEVSEVNETSEVESWRPLRRRRNEETAEKEWNESGRRGHGEDEVRGVGALRRGRNSLSCAAPNFQGLKGI</sequence>
<gene>
    <name evidence="2" type="ORF">HID58_058757</name>
</gene>
<reference evidence="2 3" key="1">
    <citation type="submission" date="2021-05" db="EMBL/GenBank/DDBJ databases">
        <title>Genome Assembly of Synthetic Allotetraploid Brassica napus Reveals Homoeologous Exchanges between Subgenomes.</title>
        <authorList>
            <person name="Davis J.T."/>
        </authorList>
    </citation>
    <scope>NUCLEOTIDE SEQUENCE [LARGE SCALE GENOMIC DNA]</scope>
    <source>
        <strain evidence="3">cv. Da-Ae</strain>
        <tissue evidence="2">Seedling</tissue>
    </source>
</reference>
<evidence type="ECO:0000313" key="3">
    <source>
        <dbReference type="Proteomes" id="UP000824890"/>
    </source>
</evidence>
<accession>A0ABQ7ZQZ0</accession>
<name>A0ABQ7ZQZ0_BRANA</name>
<feature type="compositionally biased region" description="Basic and acidic residues" evidence="1">
    <location>
        <begin position="64"/>
        <end position="87"/>
    </location>
</feature>
<keyword evidence="3" id="KW-1185">Reference proteome</keyword>
<comment type="caution">
    <text evidence="2">The sequence shown here is derived from an EMBL/GenBank/DDBJ whole genome shotgun (WGS) entry which is preliminary data.</text>
</comment>
<feature type="region of interest" description="Disordered" evidence="1">
    <location>
        <begin position="34"/>
        <end position="89"/>
    </location>
</feature>
<feature type="compositionally biased region" description="Basic and acidic residues" evidence="1">
    <location>
        <begin position="34"/>
        <end position="45"/>
    </location>
</feature>
<evidence type="ECO:0000313" key="2">
    <source>
        <dbReference type="EMBL" id="KAH0882661.1"/>
    </source>
</evidence>
<protein>
    <submittedName>
        <fullName evidence="2">Uncharacterized protein</fullName>
    </submittedName>
</protein>
<dbReference type="Proteomes" id="UP000824890">
    <property type="component" value="Unassembled WGS sequence"/>
</dbReference>
<evidence type="ECO:0000256" key="1">
    <source>
        <dbReference type="SAM" id="MobiDB-lite"/>
    </source>
</evidence>
<dbReference type="EMBL" id="JAGKQM010000014">
    <property type="protein sequence ID" value="KAH0882661.1"/>
    <property type="molecule type" value="Genomic_DNA"/>
</dbReference>
<proteinExistence type="predicted"/>